<sequence>MNRMIMKKYIFLIVTVVCLFACKDGDEVRQTTSPEASFSIDKEEYTVGDIVYLTDESVKTEGEIVEYFWHFGFEGEGNRATTKDASVLYKRAGTYVIKLTVTDEFGGYATASHTVVIRPTNMPPVTNFSYSPAICKVNEKVQFTDKSVDEDGEIVSYEWDFGNGQTSQEKDPEITFTTTGFVTVKLTATDDRGATNTKQATLYVRDTSISGVTVLWDKTFEVSSSLRSISPAVGDNGDVYVSSNALHLFAYSPSGEQKWMFDLSKDGGAGNQGSSPMVGADGTIYMGASTTDKNISSSLYAIHPDGTQKWRYELGIGTNIPYISPALSRDGNILIGNRGTDGSVHMVDRSSGRQFWRRKSPNGGANGGISVGQNGVIYSALSGANGFARTTQDGVNLSPNLGKGNTAAAVYPAIDAQGNVYVAFSEGVVAAYDNQGNELWRYPASGTMGKIDQGGPAIGADGTIYVGTKNPNAQVVALTKGGAKKWSYSSVAEIGTTPAIDSDGNIHICDDGGNYIILNADGTEKYKRQLGSKIWSSPVIADYGIVYVTYEDNGACKLIAIDCGIEGPANSPWAQRGQNAKRNALQK</sequence>
<dbReference type="Proteomes" id="UP000473905">
    <property type="component" value="Unassembled WGS sequence"/>
</dbReference>
<dbReference type="InterPro" id="IPR035986">
    <property type="entry name" value="PKD_dom_sf"/>
</dbReference>
<dbReference type="Pfam" id="PF18911">
    <property type="entry name" value="PKD_4"/>
    <property type="match status" value="2"/>
</dbReference>
<dbReference type="SUPFAM" id="SSF49299">
    <property type="entry name" value="PKD domain"/>
    <property type="match status" value="2"/>
</dbReference>
<protein>
    <submittedName>
        <fullName evidence="4">PKD domain-containing protein</fullName>
    </submittedName>
</protein>
<organism evidence="4 5">
    <name type="scientific">Bacteroides ovatus</name>
    <dbReference type="NCBI Taxonomy" id="28116"/>
    <lineage>
        <taxon>Bacteria</taxon>
        <taxon>Pseudomonadati</taxon>
        <taxon>Bacteroidota</taxon>
        <taxon>Bacteroidia</taxon>
        <taxon>Bacteroidales</taxon>
        <taxon>Bacteroidaceae</taxon>
        <taxon>Bacteroides</taxon>
    </lineage>
</organism>
<evidence type="ECO:0000259" key="1">
    <source>
        <dbReference type="PROSITE" id="PS50093"/>
    </source>
</evidence>
<name>A0A395VT11_BACOV</name>
<reference evidence="6 7" key="2">
    <citation type="journal article" date="2019" name="Nat. Med.">
        <title>A library of human gut bacterial isolates paired with longitudinal multiomics data enables mechanistic microbiome research.</title>
        <authorList>
            <person name="Poyet M."/>
            <person name="Groussin M."/>
            <person name="Gibbons S.M."/>
            <person name="Avila-Pacheco J."/>
            <person name="Jiang X."/>
            <person name="Kearney S.M."/>
            <person name="Perrotta A.R."/>
            <person name="Berdy B."/>
            <person name="Zhao S."/>
            <person name="Lieberman T.D."/>
            <person name="Swanson P.K."/>
            <person name="Smith M."/>
            <person name="Roesemann S."/>
            <person name="Alexander J.E."/>
            <person name="Rich S.A."/>
            <person name="Livny J."/>
            <person name="Vlamakis H."/>
            <person name="Clish C."/>
            <person name="Bullock K."/>
            <person name="Deik A."/>
            <person name="Scott J."/>
            <person name="Pierce K.A."/>
            <person name="Xavier R.J."/>
            <person name="Alm E.J."/>
        </authorList>
    </citation>
    <scope>NUCLEOTIDE SEQUENCE [LARGE SCALE GENOMIC DNA]</scope>
    <source>
        <strain evidence="2 7">BIOML-A134</strain>
        <strain evidence="3 6">BIOML-A14</strain>
    </source>
</reference>
<evidence type="ECO:0000313" key="6">
    <source>
        <dbReference type="Proteomes" id="UP000435985"/>
    </source>
</evidence>
<accession>A0A395VT11</accession>
<evidence type="ECO:0000313" key="2">
    <source>
        <dbReference type="EMBL" id="KAA4094457.1"/>
    </source>
</evidence>
<dbReference type="InterPro" id="IPR000601">
    <property type="entry name" value="PKD_dom"/>
</dbReference>
<dbReference type="AlphaFoldDB" id="A0A395VT11"/>
<dbReference type="InterPro" id="IPR013783">
    <property type="entry name" value="Ig-like_fold"/>
</dbReference>
<dbReference type="Gene3D" id="2.60.40.10">
    <property type="entry name" value="Immunoglobulins"/>
    <property type="match status" value="2"/>
</dbReference>
<evidence type="ECO:0000313" key="7">
    <source>
        <dbReference type="Proteomes" id="UP000473905"/>
    </source>
</evidence>
<proteinExistence type="predicted"/>
<dbReference type="SUPFAM" id="SSF50998">
    <property type="entry name" value="Quinoprotein alcohol dehydrogenase-like"/>
    <property type="match status" value="1"/>
</dbReference>
<comment type="caution">
    <text evidence="4">The sequence shown here is derived from an EMBL/GenBank/DDBJ whole genome shotgun (WGS) entry which is preliminary data.</text>
</comment>
<dbReference type="EMBL" id="VWFO01000056">
    <property type="protein sequence ID" value="KAA4660887.1"/>
    <property type="molecule type" value="Genomic_DNA"/>
</dbReference>
<dbReference type="Proteomes" id="UP000266492">
    <property type="component" value="Unassembled WGS sequence"/>
</dbReference>
<keyword evidence="7" id="KW-1185">Reference proteome</keyword>
<dbReference type="SMART" id="SM00089">
    <property type="entry name" value="PKD"/>
    <property type="match status" value="2"/>
</dbReference>
<dbReference type="InterPro" id="IPR002372">
    <property type="entry name" value="PQQ_rpt_dom"/>
</dbReference>
<evidence type="ECO:0000313" key="3">
    <source>
        <dbReference type="EMBL" id="KAA4660887.1"/>
    </source>
</evidence>
<gene>
    <name evidence="4" type="ORF">DWX70_25250</name>
    <name evidence="3" type="ORF">F3B98_25170</name>
    <name evidence="2" type="ORF">F3D66_17890</name>
</gene>
<dbReference type="InterPro" id="IPR022409">
    <property type="entry name" value="PKD/Chitinase_dom"/>
</dbReference>
<dbReference type="EMBL" id="VWKB01000025">
    <property type="protein sequence ID" value="KAA4094457.1"/>
    <property type="molecule type" value="Genomic_DNA"/>
</dbReference>
<dbReference type="SMART" id="SM00564">
    <property type="entry name" value="PQQ"/>
    <property type="match status" value="6"/>
</dbReference>
<evidence type="ECO:0000313" key="5">
    <source>
        <dbReference type="Proteomes" id="UP000266492"/>
    </source>
</evidence>
<dbReference type="EMBL" id="QRVZ01000038">
    <property type="protein sequence ID" value="RGS78880.1"/>
    <property type="molecule type" value="Genomic_DNA"/>
</dbReference>
<dbReference type="Pfam" id="PF13360">
    <property type="entry name" value="PQQ_2"/>
    <property type="match status" value="1"/>
</dbReference>
<feature type="domain" description="PKD" evidence="1">
    <location>
        <begin position="124"/>
        <end position="204"/>
    </location>
</feature>
<dbReference type="InterPro" id="IPR018391">
    <property type="entry name" value="PQQ_b-propeller_rpt"/>
</dbReference>
<feature type="domain" description="PKD" evidence="1">
    <location>
        <begin position="34"/>
        <end position="117"/>
    </location>
</feature>
<dbReference type="InterPro" id="IPR015943">
    <property type="entry name" value="WD40/YVTN_repeat-like_dom_sf"/>
</dbReference>
<dbReference type="CDD" id="cd00146">
    <property type="entry name" value="PKD"/>
    <property type="match status" value="2"/>
</dbReference>
<dbReference type="Proteomes" id="UP000435985">
    <property type="component" value="Unassembled WGS sequence"/>
</dbReference>
<dbReference type="InterPro" id="IPR011047">
    <property type="entry name" value="Quinoprotein_ADH-like_sf"/>
</dbReference>
<dbReference type="Gene3D" id="2.40.128.630">
    <property type="match status" value="1"/>
</dbReference>
<reference evidence="4 5" key="1">
    <citation type="submission" date="2018-08" db="EMBL/GenBank/DDBJ databases">
        <title>A genome reference for cultivated species of the human gut microbiota.</title>
        <authorList>
            <person name="Zou Y."/>
            <person name="Xue W."/>
            <person name="Luo G."/>
        </authorList>
    </citation>
    <scope>NUCLEOTIDE SEQUENCE [LARGE SCALE GENOMIC DNA]</scope>
    <source>
        <strain evidence="4 5">AF20-9LB</strain>
    </source>
</reference>
<evidence type="ECO:0000313" key="4">
    <source>
        <dbReference type="EMBL" id="RGS78880.1"/>
    </source>
</evidence>
<dbReference type="Gene3D" id="2.130.10.10">
    <property type="entry name" value="YVTN repeat-like/Quinoprotein amine dehydrogenase"/>
    <property type="match status" value="1"/>
</dbReference>
<dbReference type="PROSITE" id="PS50093">
    <property type="entry name" value="PKD"/>
    <property type="match status" value="2"/>
</dbReference>